<evidence type="ECO:0000256" key="2">
    <source>
        <dbReference type="ARBA" id="ARBA00022963"/>
    </source>
</evidence>
<evidence type="ECO:0000256" key="1">
    <source>
        <dbReference type="ARBA" id="ARBA00022801"/>
    </source>
</evidence>
<accession>A0A1N7IHH6</accession>
<name>A0A1N7IHH6_9PROT</name>
<dbReference type="PANTHER" id="PTHR10272">
    <property type="entry name" value="PLATELET-ACTIVATING FACTOR ACETYLHYDROLASE"/>
    <property type="match status" value="1"/>
</dbReference>
<dbReference type="Proteomes" id="UP000185678">
    <property type="component" value="Unassembled WGS sequence"/>
</dbReference>
<dbReference type="InterPro" id="IPR002925">
    <property type="entry name" value="Dienelactn_hydro"/>
</dbReference>
<sequence>MRCLLCLLAFWGVLCSADVSASPFHAGIAKLGRADAAGSADVIVWYPSEAEESRWQAGPFEIAASLDAPVAGGRFPVVLLSHGRQGGPLNHRQLAVSLAREGFVVVAPTHMGDAAGKPLASSQAQVLMDRPQQAIAALDALLHDDRFASRADPDRVGMIGYSAGGYTALVLAGARPDFVLADIYCETPPGTEDGACRAGGSAPVSADLAAWIAPTEPRLKALVLLDPLAIMFDAAGLAPVGIPILLYRPQDDSYMAAAGNALMLAHALPTSPQVAVVPGQHFVFVDPCPEAITAEVPLVCRDQPDVDRAAIHRRLEREIAAFLAETL</sequence>
<evidence type="ECO:0000313" key="6">
    <source>
        <dbReference type="EMBL" id="SIS36510.1"/>
    </source>
</evidence>
<dbReference type="Gene3D" id="3.40.50.1820">
    <property type="entry name" value="alpha/beta hydrolase"/>
    <property type="match status" value="1"/>
</dbReference>
<dbReference type="STRING" id="80876.SAMN05421779_10123"/>
<protein>
    <submittedName>
        <fullName evidence="6">Predicted dienelactone hydrolase</fullName>
    </submittedName>
</protein>
<gene>
    <name evidence="6" type="ORF">SAMN05421779_10123</name>
</gene>
<dbReference type="GO" id="GO:0003847">
    <property type="term" value="F:1-alkyl-2-acetylglycerophosphocholine esterase activity"/>
    <property type="evidence" value="ECO:0007669"/>
    <property type="project" value="TreeGrafter"/>
</dbReference>
<dbReference type="InterPro" id="IPR016986">
    <property type="entry name" value="UCP031982_abhydr"/>
</dbReference>
<evidence type="ECO:0000256" key="4">
    <source>
        <dbReference type="SAM" id="SignalP"/>
    </source>
</evidence>
<keyword evidence="2" id="KW-0442">Lipid degradation</keyword>
<dbReference type="SUPFAM" id="SSF53474">
    <property type="entry name" value="alpha/beta-Hydrolases"/>
    <property type="match status" value="1"/>
</dbReference>
<dbReference type="OrthoDB" id="9814760at2"/>
<reference evidence="6 7" key="1">
    <citation type="submission" date="2017-01" db="EMBL/GenBank/DDBJ databases">
        <authorList>
            <person name="Mah S.A."/>
            <person name="Swanson W.J."/>
            <person name="Moy G.W."/>
            <person name="Vacquier V.D."/>
        </authorList>
    </citation>
    <scope>NUCLEOTIDE SEQUENCE [LARGE SCALE GENOMIC DNA]</scope>
    <source>
        <strain evidence="6 7">DSM 11589</strain>
    </source>
</reference>
<keyword evidence="3" id="KW-0443">Lipid metabolism</keyword>
<feature type="chain" id="PRO_5012907561" evidence="4">
    <location>
        <begin position="22"/>
        <end position="327"/>
    </location>
</feature>
<evidence type="ECO:0000256" key="3">
    <source>
        <dbReference type="ARBA" id="ARBA00023098"/>
    </source>
</evidence>
<proteinExistence type="predicted"/>
<dbReference type="InterPro" id="IPR029058">
    <property type="entry name" value="AB_hydrolase_fold"/>
</dbReference>
<organism evidence="6 7">
    <name type="scientific">Insolitispirillum peregrinum</name>
    <dbReference type="NCBI Taxonomy" id="80876"/>
    <lineage>
        <taxon>Bacteria</taxon>
        <taxon>Pseudomonadati</taxon>
        <taxon>Pseudomonadota</taxon>
        <taxon>Alphaproteobacteria</taxon>
        <taxon>Rhodospirillales</taxon>
        <taxon>Novispirillaceae</taxon>
        <taxon>Insolitispirillum</taxon>
    </lineage>
</organism>
<keyword evidence="7" id="KW-1185">Reference proteome</keyword>
<keyword evidence="4" id="KW-0732">Signal</keyword>
<dbReference type="EMBL" id="FTOA01000001">
    <property type="protein sequence ID" value="SIS36510.1"/>
    <property type="molecule type" value="Genomic_DNA"/>
</dbReference>
<dbReference type="RefSeq" id="WP_076398848.1">
    <property type="nucleotide sequence ID" value="NZ_FTOA01000001.1"/>
</dbReference>
<feature type="domain" description="Dienelactone hydrolase" evidence="5">
    <location>
        <begin position="66"/>
        <end position="176"/>
    </location>
</feature>
<dbReference type="AlphaFoldDB" id="A0A1N7IHH6"/>
<feature type="signal peptide" evidence="4">
    <location>
        <begin position="1"/>
        <end position="21"/>
    </location>
</feature>
<evidence type="ECO:0000259" key="5">
    <source>
        <dbReference type="Pfam" id="PF01738"/>
    </source>
</evidence>
<dbReference type="GO" id="GO:0016042">
    <property type="term" value="P:lipid catabolic process"/>
    <property type="evidence" value="ECO:0007669"/>
    <property type="project" value="UniProtKB-KW"/>
</dbReference>
<evidence type="ECO:0000313" key="7">
    <source>
        <dbReference type="Proteomes" id="UP000185678"/>
    </source>
</evidence>
<dbReference type="PANTHER" id="PTHR10272:SF0">
    <property type="entry name" value="PLATELET-ACTIVATING FACTOR ACETYLHYDROLASE"/>
    <property type="match status" value="1"/>
</dbReference>
<dbReference type="Pfam" id="PF01738">
    <property type="entry name" value="DLH"/>
    <property type="match status" value="1"/>
</dbReference>
<keyword evidence="1 6" id="KW-0378">Hydrolase</keyword>
<dbReference type="PIRSF" id="PIRSF031982">
    <property type="entry name" value="UCP031982_abhydr"/>
    <property type="match status" value="1"/>
</dbReference>